<evidence type="ECO:0000313" key="1">
    <source>
        <dbReference type="EMBL" id="KAJ1181153.1"/>
    </source>
</evidence>
<protein>
    <submittedName>
        <fullName evidence="1">Uncharacterized protein</fullName>
    </submittedName>
</protein>
<comment type="caution">
    <text evidence="1">The sequence shown here is derived from an EMBL/GenBank/DDBJ whole genome shotgun (WGS) entry which is preliminary data.</text>
</comment>
<evidence type="ECO:0000313" key="2">
    <source>
        <dbReference type="Proteomes" id="UP001066276"/>
    </source>
</evidence>
<organism evidence="1 2">
    <name type="scientific">Pleurodeles waltl</name>
    <name type="common">Iberian ribbed newt</name>
    <dbReference type="NCBI Taxonomy" id="8319"/>
    <lineage>
        <taxon>Eukaryota</taxon>
        <taxon>Metazoa</taxon>
        <taxon>Chordata</taxon>
        <taxon>Craniata</taxon>
        <taxon>Vertebrata</taxon>
        <taxon>Euteleostomi</taxon>
        <taxon>Amphibia</taxon>
        <taxon>Batrachia</taxon>
        <taxon>Caudata</taxon>
        <taxon>Salamandroidea</taxon>
        <taxon>Salamandridae</taxon>
        <taxon>Pleurodelinae</taxon>
        <taxon>Pleurodeles</taxon>
    </lineage>
</organism>
<dbReference type="Proteomes" id="UP001066276">
    <property type="component" value="Chromosome 3_2"/>
</dbReference>
<name>A0AAV7TXG5_PLEWA</name>
<gene>
    <name evidence="1" type="ORF">NDU88_006363</name>
</gene>
<keyword evidence="2" id="KW-1185">Reference proteome</keyword>
<dbReference type="AlphaFoldDB" id="A0AAV7TXG5"/>
<reference evidence="1" key="1">
    <citation type="journal article" date="2022" name="bioRxiv">
        <title>Sequencing and chromosome-scale assembly of the giantPleurodeles waltlgenome.</title>
        <authorList>
            <person name="Brown T."/>
            <person name="Elewa A."/>
            <person name="Iarovenko S."/>
            <person name="Subramanian E."/>
            <person name="Araus A.J."/>
            <person name="Petzold A."/>
            <person name="Susuki M."/>
            <person name="Suzuki K.-i.T."/>
            <person name="Hayashi T."/>
            <person name="Toyoda A."/>
            <person name="Oliveira C."/>
            <person name="Osipova E."/>
            <person name="Leigh N.D."/>
            <person name="Simon A."/>
            <person name="Yun M.H."/>
        </authorList>
    </citation>
    <scope>NUCLEOTIDE SEQUENCE</scope>
    <source>
        <strain evidence="1">20211129_DDA</strain>
        <tissue evidence="1">Liver</tissue>
    </source>
</reference>
<dbReference type="EMBL" id="JANPWB010000006">
    <property type="protein sequence ID" value="KAJ1181153.1"/>
    <property type="molecule type" value="Genomic_DNA"/>
</dbReference>
<accession>A0AAV7TXG5</accession>
<sequence length="93" mass="10792">MLSFNRQRSHLPWYQGRPGYLGHRHERRLLVKGWGSCKEMEDELEEPSLDQVARAKSEALMDSIATHDWLQEMELESLTSTSGVETPTLEKHL</sequence>
<proteinExistence type="predicted"/>